<name>A0A6A2V6S0_9BIFI</name>
<feature type="region of interest" description="Disordered" evidence="1">
    <location>
        <begin position="1"/>
        <end position="39"/>
    </location>
</feature>
<comment type="caution">
    <text evidence="2">The sequence shown here is derived from an EMBL/GenBank/DDBJ whole genome shotgun (WGS) entry which is preliminary data.</text>
</comment>
<reference evidence="2 3" key="1">
    <citation type="submission" date="2019-09" db="EMBL/GenBank/DDBJ databases">
        <title>Characterization of the phylogenetic diversity of two novel species belonging to the genus Bifidobacterium: Bifidobacterium cebidarum sp. nov. and Bifidobacterium leontopitheci sp. nov.</title>
        <authorList>
            <person name="Lugli G.A."/>
            <person name="Duranti S."/>
            <person name="Milani C."/>
            <person name="Turroni F."/>
            <person name="Ventura M."/>
        </authorList>
    </citation>
    <scope>NUCLEOTIDE SEQUENCE [LARGE SCALE GENOMIC DNA]</scope>
    <source>
        <strain evidence="2 3">DSM 100238</strain>
    </source>
</reference>
<dbReference type="AlphaFoldDB" id="A0A6A2V6S0"/>
<sequence>MGDRSVAGTGRRASKATGEPLKWDGKVRGHDLPSTRPDGKEWLQATKEYYEHIRQSPQAVKLGTDLDWDSILDLCILKDNFYRKPGAVLAAEIRARENAIGATPLARHALKWDAPDSDDLGAGDEIGLNDVGESRMDDIRAALIGG</sequence>
<organism evidence="2 3">
    <name type="scientific">Bifidobacterium apri</name>
    <dbReference type="NCBI Taxonomy" id="1769423"/>
    <lineage>
        <taxon>Bacteria</taxon>
        <taxon>Bacillati</taxon>
        <taxon>Actinomycetota</taxon>
        <taxon>Actinomycetes</taxon>
        <taxon>Bifidobacteriales</taxon>
        <taxon>Bifidobacteriaceae</taxon>
        <taxon>Bifidobacterium</taxon>
    </lineage>
</organism>
<feature type="compositionally biased region" description="Basic and acidic residues" evidence="1">
    <location>
        <begin position="21"/>
        <end position="39"/>
    </location>
</feature>
<evidence type="ECO:0000313" key="2">
    <source>
        <dbReference type="EMBL" id="KAB8292726.1"/>
    </source>
</evidence>
<accession>A0A6A2V6S0</accession>
<evidence type="ECO:0000313" key="3">
    <source>
        <dbReference type="Proteomes" id="UP000440041"/>
    </source>
</evidence>
<proteinExistence type="predicted"/>
<dbReference type="InterPro" id="IPR057972">
    <property type="entry name" value="Terminase_7"/>
</dbReference>
<protein>
    <submittedName>
        <fullName evidence="2">Uncharacterized protein</fullName>
    </submittedName>
</protein>
<dbReference type="Proteomes" id="UP000440041">
    <property type="component" value="Unassembled WGS sequence"/>
</dbReference>
<gene>
    <name evidence="2" type="ORF">DSM100238_1778</name>
</gene>
<dbReference type="Pfam" id="PF25673">
    <property type="entry name" value="Terminase_7"/>
    <property type="match status" value="1"/>
</dbReference>
<evidence type="ECO:0000256" key="1">
    <source>
        <dbReference type="SAM" id="MobiDB-lite"/>
    </source>
</evidence>
<dbReference type="EMBL" id="WBSO01000022">
    <property type="protein sequence ID" value="KAB8292726.1"/>
    <property type="molecule type" value="Genomic_DNA"/>
</dbReference>
<keyword evidence="3" id="KW-1185">Reference proteome</keyword>